<feature type="compositionally biased region" description="Low complexity" evidence="1">
    <location>
        <begin position="255"/>
        <end position="276"/>
    </location>
</feature>
<evidence type="ECO:0000313" key="3">
    <source>
        <dbReference type="Proteomes" id="UP001187531"/>
    </source>
</evidence>
<feature type="region of interest" description="Disordered" evidence="1">
    <location>
        <begin position="530"/>
        <end position="550"/>
    </location>
</feature>
<feature type="compositionally biased region" description="Polar residues" evidence="1">
    <location>
        <begin position="77"/>
        <end position="89"/>
    </location>
</feature>
<evidence type="ECO:0000313" key="2">
    <source>
        <dbReference type="EMBL" id="KAK2725282.1"/>
    </source>
</evidence>
<organism evidence="2 3">
    <name type="scientific">Artemia franciscana</name>
    <name type="common">Brine shrimp</name>
    <name type="synonym">Artemia sanfranciscana</name>
    <dbReference type="NCBI Taxonomy" id="6661"/>
    <lineage>
        <taxon>Eukaryota</taxon>
        <taxon>Metazoa</taxon>
        <taxon>Ecdysozoa</taxon>
        <taxon>Arthropoda</taxon>
        <taxon>Crustacea</taxon>
        <taxon>Branchiopoda</taxon>
        <taxon>Anostraca</taxon>
        <taxon>Artemiidae</taxon>
        <taxon>Artemia</taxon>
    </lineage>
</organism>
<feature type="region of interest" description="Disordered" evidence="1">
    <location>
        <begin position="186"/>
        <end position="216"/>
    </location>
</feature>
<proteinExistence type="predicted"/>
<dbReference type="EMBL" id="JAVRJZ010000003">
    <property type="protein sequence ID" value="KAK2725282.1"/>
    <property type="molecule type" value="Genomic_DNA"/>
</dbReference>
<feature type="region of interest" description="Disordered" evidence="1">
    <location>
        <begin position="126"/>
        <end position="156"/>
    </location>
</feature>
<dbReference type="Proteomes" id="UP001187531">
    <property type="component" value="Unassembled WGS sequence"/>
</dbReference>
<feature type="region of interest" description="Disordered" evidence="1">
    <location>
        <begin position="255"/>
        <end position="396"/>
    </location>
</feature>
<keyword evidence="3" id="KW-1185">Reference proteome</keyword>
<feature type="compositionally biased region" description="Low complexity" evidence="1">
    <location>
        <begin position="362"/>
        <end position="376"/>
    </location>
</feature>
<feature type="region of interest" description="Disordered" evidence="1">
    <location>
        <begin position="1"/>
        <end position="89"/>
    </location>
</feature>
<feature type="compositionally biased region" description="Basic and acidic residues" evidence="1">
    <location>
        <begin position="128"/>
        <end position="138"/>
    </location>
</feature>
<evidence type="ECO:0000256" key="1">
    <source>
        <dbReference type="SAM" id="MobiDB-lite"/>
    </source>
</evidence>
<feature type="non-terminal residue" evidence="2">
    <location>
        <position position="1"/>
    </location>
</feature>
<name>A0AA88IR83_ARTSF</name>
<feature type="compositionally biased region" description="Low complexity" evidence="1">
    <location>
        <begin position="534"/>
        <end position="544"/>
    </location>
</feature>
<sequence length="646" mass="72333">RSSRDSVSCESHTKSIISSSRGISTETQTSPLSSPHSTRRHHHHRHGNGSGECQIVERQRISRRQCPSSGWHRRAGTQDSGRSSDSGSICLSRTSLEATILGKLDSPRRDRENQELKYPFSEPSAVRKYKEGSMRSLDKVTSPIKSESVRASRQRSLDTDKHRLFDYYHERPKEGSLSRSLSFMQQRVDEDKSGSLTPQSRRKLHNSGSGEFKNESLDSLCTPMIHRKIRSLETGKTREFGNRRLLDKLRDLSGSFNSDSSPSPSSPKCEFSSPFSTHDSGNSTLNEKDSLSMFRGRCSADSSPHSQVDSGLATTGSRASQDSNPTKSISSTRSSEKFDTSRSIESNRGSEVEVKSEKKSSDSTSDSTAKNSSPSTNPDSASPLYGNIEPYKPSLDDSGESHLLPLQQYILEQAQLFGYRLADSLDDKVDSQHSDDEESNSLNSDHKALTNYKTIKVFISVKVKLSGYRLADPLNDEVDSLHSDDEESNAHDSDAFADDEGLSNQDSASSHDELDGTGYLKEDDHYRQFVGANSSQSSRSQYRSVTEKEKATGMNLQKNAYKMTVRTERETVIPSLKLRKECEEQYDIYLTKLLARFNRISSRRIFIVHQLLSSEVTNKYFKSRNTHEFFAAAVKKDGILVFTLVR</sequence>
<feature type="compositionally biased region" description="Basic and acidic residues" evidence="1">
    <location>
        <begin position="479"/>
        <end position="494"/>
    </location>
</feature>
<feature type="compositionally biased region" description="Polar residues" evidence="1">
    <location>
        <begin position="300"/>
        <end position="333"/>
    </location>
</feature>
<protein>
    <submittedName>
        <fullName evidence="2">Uncharacterized protein</fullName>
    </submittedName>
</protein>
<feature type="compositionally biased region" description="Basic and acidic residues" evidence="1">
    <location>
        <begin position="147"/>
        <end position="156"/>
    </location>
</feature>
<accession>A0AA88IR83</accession>
<reference evidence="2" key="1">
    <citation type="submission" date="2023-07" db="EMBL/GenBank/DDBJ databases">
        <title>Chromosome-level genome assembly of Artemia franciscana.</title>
        <authorList>
            <person name="Jo E."/>
        </authorList>
    </citation>
    <scope>NUCLEOTIDE SEQUENCE</scope>
    <source>
        <tissue evidence="2">Whole body</tissue>
    </source>
</reference>
<feature type="region of interest" description="Disordered" evidence="1">
    <location>
        <begin position="479"/>
        <end position="517"/>
    </location>
</feature>
<feature type="compositionally biased region" description="Basic residues" evidence="1">
    <location>
        <begin position="37"/>
        <end position="47"/>
    </location>
</feature>
<gene>
    <name evidence="2" type="ORF">QYM36_001660</name>
</gene>
<feature type="compositionally biased region" description="Polar residues" evidence="1">
    <location>
        <begin position="1"/>
        <end position="28"/>
    </location>
</feature>
<feature type="compositionally biased region" description="Basic and acidic residues" evidence="1">
    <location>
        <begin position="348"/>
        <end position="361"/>
    </location>
</feature>
<comment type="caution">
    <text evidence="2">The sequence shown here is derived from an EMBL/GenBank/DDBJ whole genome shotgun (WGS) entry which is preliminary data.</text>
</comment>
<dbReference type="AlphaFoldDB" id="A0AA88IR83"/>